<dbReference type="SUPFAM" id="SSF159888">
    <property type="entry name" value="YdhG-like"/>
    <property type="match status" value="1"/>
</dbReference>
<feature type="domain" description="YdhG-like" evidence="1">
    <location>
        <begin position="30"/>
        <end position="131"/>
    </location>
</feature>
<evidence type="ECO:0000259" key="1">
    <source>
        <dbReference type="Pfam" id="PF08818"/>
    </source>
</evidence>
<sequence length="139" mass="15924">MSTLFNKFTSAEVAIVFDAYPPEISNKLFLLRQLIFDVADDLIVTGGLTEMLKWGQPSYLTKSKSGTTIRIDQVKSEPTQYALYFHCQTTLVETFRQLFPDTFTYSGNRAILLNTQDKLAEDELRQCIEMALTYHINKP</sequence>
<dbReference type="InterPro" id="IPR014922">
    <property type="entry name" value="YdhG-like"/>
</dbReference>
<evidence type="ECO:0000313" key="2">
    <source>
        <dbReference type="EMBL" id="HFC92628.1"/>
    </source>
</evidence>
<dbReference type="EMBL" id="DRMS01000276">
    <property type="protein sequence ID" value="HFC92628.1"/>
    <property type="molecule type" value="Genomic_DNA"/>
</dbReference>
<dbReference type="Proteomes" id="UP000885750">
    <property type="component" value="Unassembled WGS sequence"/>
</dbReference>
<reference evidence="2" key="1">
    <citation type="journal article" date="2020" name="mSystems">
        <title>Genome- and Community-Level Interaction Insights into Carbon Utilization and Element Cycling Functions of Hydrothermarchaeota in Hydrothermal Sediment.</title>
        <authorList>
            <person name="Zhou Z."/>
            <person name="Liu Y."/>
            <person name="Xu W."/>
            <person name="Pan J."/>
            <person name="Luo Z.H."/>
            <person name="Li M."/>
        </authorList>
    </citation>
    <scope>NUCLEOTIDE SEQUENCE [LARGE SCALE GENOMIC DNA]</scope>
    <source>
        <strain evidence="2">HyVt-493</strain>
    </source>
</reference>
<comment type="caution">
    <text evidence="2">The sequence shown here is derived from an EMBL/GenBank/DDBJ whole genome shotgun (WGS) entry which is preliminary data.</text>
</comment>
<dbReference type="Pfam" id="PF08818">
    <property type="entry name" value="DUF1801"/>
    <property type="match status" value="1"/>
</dbReference>
<name>A0A7V2T305_LEUMU</name>
<protein>
    <submittedName>
        <fullName evidence="2">DUF1801 domain-containing protein</fullName>
    </submittedName>
</protein>
<proteinExistence type="predicted"/>
<dbReference type="AlphaFoldDB" id="A0A7V2T305"/>
<organism evidence="2">
    <name type="scientific">Leucothrix mucor</name>
    <dbReference type="NCBI Taxonomy" id="45248"/>
    <lineage>
        <taxon>Bacteria</taxon>
        <taxon>Pseudomonadati</taxon>
        <taxon>Pseudomonadota</taxon>
        <taxon>Gammaproteobacteria</taxon>
        <taxon>Thiotrichales</taxon>
        <taxon>Thiotrichaceae</taxon>
        <taxon>Leucothrix</taxon>
    </lineage>
</organism>
<accession>A0A7V2T305</accession>
<gene>
    <name evidence="2" type="ORF">ENJ51_07430</name>
</gene>